<dbReference type="InterPro" id="IPR039315">
    <property type="entry name" value="CheW"/>
</dbReference>
<dbReference type="GO" id="GO:0005829">
    <property type="term" value="C:cytosol"/>
    <property type="evidence" value="ECO:0007669"/>
    <property type="project" value="TreeGrafter"/>
</dbReference>
<dbReference type="SMART" id="SM00260">
    <property type="entry name" value="CheW"/>
    <property type="match status" value="1"/>
</dbReference>
<dbReference type="GO" id="GO:0007165">
    <property type="term" value="P:signal transduction"/>
    <property type="evidence" value="ECO:0007669"/>
    <property type="project" value="InterPro"/>
</dbReference>
<gene>
    <name evidence="6" type="ORF">B1992_14960</name>
</gene>
<evidence type="ECO:0000313" key="6">
    <source>
        <dbReference type="EMBL" id="KAF1684565.1"/>
    </source>
</evidence>
<evidence type="ECO:0000256" key="4">
    <source>
        <dbReference type="ARBA" id="ARBA00022500"/>
    </source>
</evidence>
<protein>
    <recommendedName>
        <fullName evidence="2">Chemotaxis protein CheW</fullName>
    </recommendedName>
</protein>
<dbReference type="SUPFAM" id="SSF50341">
    <property type="entry name" value="CheW-like"/>
    <property type="match status" value="1"/>
</dbReference>
<keyword evidence="3" id="KW-0963">Cytoplasm</keyword>
<evidence type="ECO:0000313" key="7">
    <source>
        <dbReference type="Proteomes" id="UP000462066"/>
    </source>
</evidence>
<dbReference type="GO" id="GO:0006935">
    <property type="term" value="P:chemotaxis"/>
    <property type="evidence" value="ECO:0007669"/>
    <property type="project" value="UniProtKB-KW"/>
</dbReference>
<dbReference type="EMBL" id="MWIP01000031">
    <property type="protein sequence ID" value="KAF1684565.1"/>
    <property type="molecule type" value="Genomic_DNA"/>
</dbReference>
<sequence>MSCRSASMSSTPAPNTGEFLTFTLGEEHYGVDILKVQEIRGYDSVTRVPDAPEYIKGVINLRGTIVPVIDLRLKLRLREARYDSFTVMIVLNVEDRVVGIVVDGVSDVVPLSEEQIRPTPEFGAAVDTRFICGIGTVDDQMLILLDIETLLDSADLGPESPLEAVA</sequence>
<dbReference type="PANTHER" id="PTHR22617:SF45">
    <property type="entry name" value="CHEMOTAXIS PROTEIN CHEW"/>
    <property type="match status" value="1"/>
</dbReference>
<name>A0A7V8GJY0_9GAMM</name>
<evidence type="ECO:0000256" key="2">
    <source>
        <dbReference type="ARBA" id="ARBA00021483"/>
    </source>
</evidence>
<proteinExistence type="predicted"/>
<dbReference type="PROSITE" id="PS50851">
    <property type="entry name" value="CHEW"/>
    <property type="match status" value="1"/>
</dbReference>
<feature type="domain" description="CheW-like" evidence="5">
    <location>
        <begin position="16"/>
        <end position="156"/>
    </location>
</feature>
<organism evidence="6 7">
    <name type="scientific">Pseudoxanthomonas broegbernensis</name>
    <dbReference type="NCBI Taxonomy" id="83619"/>
    <lineage>
        <taxon>Bacteria</taxon>
        <taxon>Pseudomonadati</taxon>
        <taxon>Pseudomonadota</taxon>
        <taxon>Gammaproteobacteria</taxon>
        <taxon>Lysobacterales</taxon>
        <taxon>Lysobacteraceae</taxon>
        <taxon>Pseudoxanthomonas</taxon>
    </lineage>
</organism>
<evidence type="ECO:0000256" key="1">
    <source>
        <dbReference type="ARBA" id="ARBA00004496"/>
    </source>
</evidence>
<comment type="subcellular location">
    <subcellularLocation>
        <location evidence="1">Cytoplasm</location>
    </subcellularLocation>
</comment>
<accession>A0A7V8GJY0</accession>
<dbReference type="PANTHER" id="PTHR22617">
    <property type="entry name" value="CHEMOTAXIS SENSOR HISTIDINE KINASE-RELATED"/>
    <property type="match status" value="1"/>
</dbReference>
<dbReference type="FunFam" id="2.40.50.180:FF:000002">
    <property type="entry name" value="Chemotaxis protein CheW"/>
    <property type="match status" value="1"/>
</dbReference>
<dbReference type="CDD" id="cd00732">
    <property type="entry name" value="CheW"/>
    <property type="match status" value="1"/>
</dbReference>
<dbReference type="InterPro" id="IPR002545">
    <property type="entry name" value="CheW-lke_dom"/>
</dbReference>
<dbReference type="Gene3D" id="2.40.50.180">
    <property type="entry name" value="CheA-289, Domain 4"/>
    <property type="match status" value="1"/>
</dbReference>
<keyword evidence="4" id="KW-0145">Chemotaxis</keyword>
<comment type="caution">
    <text evidence="6">The sequence shown here is derived from an EMBL/GenBank/DDBJ whole genome shotgun (WGS) entry which is preliminary data.</text>
</comment>
<dbReference type="Pfam" id="PF01584">
    <property type="entry name" value="CheW"/>
    <property type="match status" value="1"/>
</dbReference>
<dbReference type="Proteomes" id="UP000462066">
    <property type="component" value="Unassembled WGS sequence"/>
</dbReference>
<dbReference type="AlphaFoldDB" id="A0A7V8GJY0"/>
<dbReference type="InterPro" id="IPR036061">
    <property type="entry name" value="CheW-like_dom_sf"/>
</dbReference>
<dbReference type="Gene3D" id="2.30.30.40">
    <property type="entry name" value="SH3 Domains"/>
    <property type="match status" value="1"/>
</dbReference>
<evidence type="ECO:0000259" key="5">
    <source>
        <dbReference type="PROSITE" id="PS50851"/>
    </source>
</evidence>
<reference evidence="6 7" key="1">
    <citation type="submission" date="2017-10" db="EMBL/GenBank/DDBJ databases">
        <title>Whole genome sequencing of Pseudoxanthomonas broegbernensis DSM 12573(T).</title>
        <authorList>
            <person name="Kumar S."/>
            <person name="Bansal K."/>
            <person name="Kaur A."/>
            <person name="Patil P."/>
            <person name="Sharma S."/>
            <person name="Patil P.B."/>
        </authorList>
    </citation>
    <scope>NUCLEOTIDE SEQUENCE [LARGE SCALE GENOMIC DNA]</scope>
    <source>
        <strain evidence="6 7">DSM 12573</strain>
    </source>
</reference>
<keyword evidence="7" id="KW-1185">Reference proteome</keyword>
<evidence type="ECO:0000256" key="3">
    <source>
        <dbReference type="ARBA" id="ARBA00022490"/>
    </source>
</evidence>